<reference evidence="14" key="1">
    <citation type="submission" date="2020-07" db="EMBL/GenBank/DDBJ databases">
        <authorList>
            <person name="Tarantini F.S."/>
            <person name="Hong K.W."/>
            <person name="Chan K.G."/>
        </authorList>
    </citation>
    <scope>NUCLEOTIDE SEQUENCE</scope>
    <source>
        <strain evidence="14">32-07</strain>
    </source>
</reference>
<dbReference type="CDD" id="cd06225">
    <property type="entry name" value="HAMP"/>
    <property type="match status" value="1"/>
</dbReference>
<evidence type="ECO:0000256" key="3">
    <source>
        <dbReference type="ARBA" id="ARBA00012438"/>
    </source>
</evidence>
<keyword evidence="10" id="KW-0472">Membrane</keyword>
<evidence type="ECO:0000256" key="7">
    <source>
        <dbReference type="ARBA" id="ARBA00022777"/>
    </source>
</evidence>
<comment type="catalytic activity">
    <reaction evidence="1">
        <text>ATP + protein L-histidine = ADP + protein N-phospho-L-histidine.</text>
        <dbReference type="EC" id="2.7.13.3"/>
    </reaction>
</comment>
<dbReference type="Pfam" id="PF02518">
    <property type="entry name" value="HATPase_c"/>
    <property type="match status" value="1"/>
</dbReference>
<keyword evidence="5" id="KW-0808">Transferase</keyword>
<dbReference type="SUPFAM" id="SSF158472">
    <property type="entry name" value="HAMP domain-like"/>
    <property type="match status" value="1"/>
</dbReference>
<dbReference type="Pfam" id="PF00672">
    <property type="entry name" value="HAMP"/>
    <property type="match status" value="1"/>
</dbReference>
<keyword evidence="6" id="KW-0812">Transmembrane</keyword>
<organism evidence="14 15">
    <name type="scientific">Actinomadura graeca</name>
    <dbReference type="NCBI Taxonomy" id="2750812"/>
    <lineage>
        <taxon>Bacteria</taxon>
        <taxon>Bacillati</taxon>
        <taxon>Actinomycetota</taxon>
        <taxon>Actinomycetes</taxon>
        <taxon>Streptosporangiales</taxon>
        <taxon>Thermomonosporaceae</taxon>
        <taxon>Actinomadura</taxon>
    </lineage>
</organism>
<dbReference type="Gene3D" id="1.10.287.130">
    <property type="match status" value="1"/>
</dbReference>
<dbReference type="Gene3D" id="6.10.340.10">
    <property type="match status" value="1"/>
</dbReference>
<dbReference type="Proteomes" id="UP001049518">
    <property type="component" value="Chromosome"/>
</dbReference>
<keyword evidence="4" id="KW-0597">Phosphoprotein</keyword>
<evidence type="ECO:0000256" key="8">
    <source>
        <dbReference type="ARBA" id="ARBA00022989"/>
    </source>
</evidence>
<keyword evidence="11" id="KW-0732">Signal</keyword>
<dbReference type="InterPro" id="IPR003660">
    <property type="entry name" value="HAMP_dom"/>
</dbReference>
<evidence type="ECO:0000256" key="1">
    <source>
        <dbReference type="ARBA" id="ARBA00000085"/>
    </source>
</evidence>
<dbReference type="SMART" id="SM00388">
    <property type="entry name" value="HisKA"/>
    <property type="match status" value="1"/>
</dbReference>
<evidence type="ECO:0000256" key="9">
    <source>
        <dbReference type="ARBA" id="ARBA00023012"/>
    </source>
</evidence>
<dbReference type="PANTHER" id="PTHR45436">
    <property type="entry name" value="SENSOR HISTIDINE KINASE YKOH"/>
    <property type="match status" value="1"/>
</dbReference>
<dbReference type="InterPro" id="IPR005467">
    <property type="entry name" value="His_kinase_dom"/>
</dbReference>
<dbReference type="InterPro" id="IPR050428">
    <property type="entry name" value="TCS_sensor_his_kinase"/>
</dbReference>
<feature type="chain" id="PRO_5046563298" description="histidine kinase" evidence="11">
    <location>
        <begin position="25"/>
        <end position="481"/>
    </location>
</feature>
<dbReference type="InterPro" id="IPR036097">
    <property type="entry name" value="HisK_dim/P_sf"/>
</dbReference>
<comment type="subcellular location">
    <subcellularLocation>
        <location evidence="2">Cell membrane</location>
    </subcellularLocation>
</comment>
<dbReference type="SMART" id="SM00387">
    <property type="entry name" value="HATPase_c"/>
    <property type="match status" value="1"/>
</dbReference>
<dbReference type="EMBL" id="CP059572">
    <property type="protein sequence ID" value="QXJ26259.1"/>
    <property type="molecule type" value="Genomic_DNA"/>
</dbReference>
<gene>
    <name evidence="14" type="ORF">AGRA3207_000357</name>
</gene>
<dbReference type="SUPFAM" id="SSF47384">
    <property type="entry name" value="Homodimeric domain of signal transducing histidine kinase"/>
    <property type="match status" value="1"/>
</dbReference>
<dbReference type="Pfam" id="PF00512">
    <property type="entry name" value="HisKA"/>
    <property type="match status" value="1"/>
</dbReference>
<keyword evidence="9" id="KW-0902">Two-component regulatory system</keyword>
<dbReference type="InterPro" id="IPR003661">
    <property type="entry name" value="HisK_dim/P_dom"/>
</dbReference>
<evidence type="ECO:0000256" key="4">
    <source>
        <dbReference type="ARBA" id="ARBA00022553"/>
    </source>
</evidence>
<dbReference type="Gene3D" id="3.30.565.10">
    <property type="entry name" value="Histidine kinase-like ATPase, C-terminal domain"/>
    <property type="match status" value="1"/>
</dbReference>
<dbReference type="CDD" id="cd00082">
    <property type="entry name" value="HisKA"/>
    <property type="match status" value="1"/>
</dbReference>
<dbReference type="SMART" id="SM00304">
    <property type="entry name" value="HAMP"/>
    <property type="match status" value="1"/>
</dbReference>
<sequence>MAGRLTLRARLALLVAAAVALAVAACATAGWYLTRNQLYRELDRRLGAMSGPPGPGGGVPPRMQRFERDLGAALADCRPGARPGTGTGQFPPGPAEITQVVDARGRACTLPGAGTLEVTGADAAVARGARERAVHDGRGVTAAGDHIDVRVLTRSLRTPGGEPFAVSFAISLKEAEGPLGNLALLLVAVTALGVVVSAGAGLMIARAALRPVDELTGAVEHVARTEDLGTRIPEEGTDEIARLSRSFNTMTAALAASRERQRQLIADAGHELRTPLTSLRTNIDLLLRAEASGRELPGDTRHRLLDSVKAQMRELSSLVGDLLELARPAEAEPVREPVALHEVVGRAVERARLRGPGLTVRASTEPWYVMGDAASLERAVVNLLDNAVKFSPPGGTVEVGLRDGGLTVRDHGPGIPGGDLPHVFERFWRSPSARSLPGSGLGLSIVARVVEECGGRVALEAAPGGGTLARVDLPGAPDPAG</sequence>
<evidence type="ECO:0000256" key="2">
    <source>
        <dbReference type="ARBA" id="ARBA00004236"/>
    </source>
</evidence>
<dbReference type="SUPFAM" id="SSF55874">
    <property type="entry name" value="ATPase domain of HSP90 chaperone/DNA topoisomerase II/histidine kinase"/>
    <property type="match status" value="1"/>
</dbReference>
<accession>A0ABX8R7L2</accession>
<evidence type="ECO:0000256" key="5">
    <source>
        <dbReference type="ARBA" id="ARBA00022679"/>
    </source>
</evidence>
<dbReference type="EC" id="2.7.13.3" evidence="3"/>
<dbReference type="PROSITE" id="PS50885">
    <property type="entry name" value="HAMP"/>
    <property type="match status" value="1"/>
</dbReference>
<keyword evidence="8" id="KW-1133">Transmembrane helix</keyword>
<dbReference type="GO" id="GO:0016301">
    <property type="term" value="F:kinase activity"/>
    <property type="evidence" value="ECO:0007669"/>
    <property type="project" value="UniProtKB-KW"/>
</dbReference>
<evidence type="ECO:0000259" key="13">
    <source>
        <dbReference type="PROSITE" id="PS50885"/>
    </source>
</evidence>
<evidence type="ECO:0000259" key="12">
    <source>
        <dbReference type="PROSITE" id="PS50109"/>
    </source>
</evidence>
<name>A0ABX8R7L2_9ACTN</name>
<dbReference type="PROSITE" id="PS50109">
    <property type="entry name" value="HIS_KIN"/>
    <property type="match status" value="1"/>
</dbReference>
<keyword evidence="7 14" id="KW-0418">Kinase</keyword>
<dbReference type="InterPro" id="IPR003594">
    <property type="entry name" value="HATPase_dom"/>
</dbReference>
<dbReference type="CDD" id="cd00075">
    <property type="entry name" value="HATPase"/>
    <property type="match status" value="1"/>
</dbReference>
<evidence type="ECO:0000256" key="11">
    <source>
        <dbReference type="SAM" id="SignalP"/>
    </source>
</evidence>
<dbReference type="InterPro" id="IPR036890">
    <property type="entry name" value="HATPase_C_sf"/>
</dbReference>
<dbReference type="PANTHER" id="PTHR45436:SF5">
    <property type="entry name" value="SENSOR HISTIDINE KINASE TRCS"/>
    <property type="match status" value="1"/>
</dbReference>
<protein>
    <recommendedName>
        <fullName evidence="3">histidine kinase</fullName>
        <ecNumber evidence="3">2.7.13.3</ecNumber>
    </recommendedName>
</protein>
<feature type="domain" description="HAMP" evidence="13">
    <location>
        <begin position="206"/>
        <end position="259"/>
    </location>
</feature>
<keyword evidence="15" id="KW-1185">Reference proteome</keyword>
<dbReference type="PROSITE" id="PS51257">
    <property type="entry name" value="PROKAR_LIPOPROTEIN"/>
    <property type="match status" value="1"/>
</dbReference>
<feature type="signal peptide" evidence="11">
    <location>
        <begin position="1"/>
        <end position="24"/>
    </location>
</feature>
<evidence type="ECO:0000313" key="14">
    <source>
        <dbReference type="EMBL" id="QXJ26259.1"/>
    </source>
</evidence>
<evidence type="ECO:0000313" key="15">
    <source>
        <dbReference type="Proteomes" id="UP001049518"/>
    </source>
</evidence>
<dbReference type="PRINTS" id="PR00344">
    <property type="entry name" value="BCTRLSENSOR"/>
</dbReference>
<feature type="domain" description="Histidine kinase" evidence="12">
    <location>
        <begin position="267"/>
        <end position="477"/>
    </location>
</feature>
<proteinExistence type="predicted"/>
<evidence type="ECO:0000256" key="6">
    <source>
        <dbReference type="ARBA" id="ARBA00022692"/>
    </source>
</evidence>
<dbReference type="InterPro" id="IPR004358">
    <property type="entry name" value="Sig_transdc_His_kin-like_C"/>
</dbReference>
<evidence type="ECO:0000256" key="10">
    <source>
        <dbReference type="ARBA" id="ARBA00023136"/>
    </source>
</evidence>